<dbReference type="Gene3D" id="4.10.1000.10">
    <property type="entry name" value="Zinc finger, CCCH-type"/>
    <property type="match status" value="1"/>
</dbReference>
<dbReference type="PROSITE" id="PS50103">
    <property type="entry name" value="ZF_C3H1"/>
    <property type="match status" value="2"/>
</dbReference>
<evidence type="ECO:0000313" key="9">
    <source>
        <dbReference type="Proteomes" id="UP001057375"/>
    </source>
</evidence>
<feature type="compositionally biased region" description="Low complexity" evidence="6">
    <location>
        <begin position="41"/>
        <end position="59"/>
    </location>
</feature>
<feature type="zinc finger region" description="C3H1-type" evidence="5">
    <location>
        <begin position="67"/>
        <end position="95"/>
    </location>
</feature>
<evidence type="ECO:0000259" key="7">
    <source>
        <dbReference type="PROSITE" id="PS50103"/>
    </source>
</evidence>
<gene>
    <name evidence="8" type="ORF">ADUPG1_010376</name>
</gene>
<keyword evidence="4 5" id="KW-0862">Zinc</keyword>
<evidence type="ECO:0000256" key="4">
    <source>
        <dbReference type="ARBA" id="ARBA00022833"/>
    </source>
</evidence>
<reference evidence="8" key="1">
    <citation type="submission" date="2022-03" db="EMBL/GenBank/DDBJ databases">
        <title>Draft genome sequence of Aduncisulcus paluster, a free-living microaerophilic Fornicata.</title>
        <authorList>
            <person name="Yuyama I."/>
            <person name="Kume K."/>
            <person name="Tamura T."/>
            <person name="Inagaki Y."/>
            <person name="Hashimoto T."/>
        </authorList>
    </citation>
    <scope>NUCLEOTIDE SEQUENCE</scope>
    <source>
        <strain evidence="8">NY0171</strain>
    </source>
</reference>
<dbReference type="PANTHER" id="PTHR12547:SF18">
    <property type="entry name" value="PROTEIN TIS11"/>
    <property type="match status" value="1"/>
</dbReference>
<dbReference type="Proteomes" id="UP001057375">
    <property type="component" value="Unassembled WGS sequence"/>
</dbReference>
<comment type="caution">
    <text evidence="8">The sequence shown here is derived from an EMBL/GenBank/DDBJ whole genome shotgun (WGS) entry which is preliminary data.</text>
</comment>
<organism evidence="8 9">
    <name type="scientific">Aduncisulcus paluster</name>
    <dbReference type="NCBI Taxonomy" id="2918883"/>
    <lineage>
        <taxon>Eukaryota</taxon>
        <taxon>Metamonada</taxon>
        <taxon>Carpediemonas-like organisms</taxon>
        <taxon>Aduncisulcus</taxon>
    </lineage>
</organism>
<dbReference type="InterPro" id="IPR036855">
    <property type="entry name" value="Znf_CCCH_sf"/>
</dbReference>
<dbReference type="SUPFAM" id="SSF90229">
    <property type="entry name" value="CCCH zinc finger"/>
    <property type="match status" value="2"/>
</dbReference>
<feature type="domain" description="C3H1-type" evidence="7">
    <location>
        <begin position="105"/>
        <end position="133"/>
    </location>
</feature>
<evidence type="ECO:0000256" key="1">
    <source>
        <dbReference type="ARBA" id="ARBA00022723"/>
    </source>
</evidence>
<evidence type="ECO:0000256" key="6">
    <source>
        <dbReference type="SAM" id="MobiDB-lite"/>
    </source>
</evidence>
<dbReference type="InterPro" id="IPR045877">
    <property type="entry name" value="ZFP36-like"/>
</dbReference>
<feature type="domain" description="C3H1-type" evidence="7">
    <location>
        <begin position="67"/>
        <end position="95"/>
    </location>
</feature>
<proteinExistence type="predicted"/>
<evidence type="ECO:0000256" key="2">
    <source>
        <dbReference type="ARBA" id="ARBA00022737"/>
    </source>
</evidence>
<dbReference type="SMART" id="SM00356">
    <property type="entry name" value="ZnF_C3H1"/>
    <property type="match status" value="2"/>
</dbReference>
<feature type="region of interest" description="Disordered" evidence="6">
    <location>
        <begin position="17"/>
        <end position="63"/>
    </location>
</feature>
<sequence length="159" mass="18308">MLSVQTPIISKDFSIQSEEDSFIRHKRDASESHDRSESDEVSTSYSVSFSASRSPSSKPSDTKSRLFYKTELCNSYMEYGHCPYGSKCCFAHGIHELRSRTASHGAVAQKCKAFHSNGVCNYGRRCRFCHEEHIFYDIYPKFAQEGENFLKFGYKFDFE</sequence>
<accession>A0ABQ5JRN9</accession>
<feature type="zinc finger region" description="C3H1-type" evidence="5">
    <location>
        <begin position="105"/>
        <end position="133"/>
    </location>
</feature>
<evidence type="ECO:0000256" key="5">
    <source>
        <dbReference type="PROSITE-ProRule" id="PRU00723"/>
    </source>
</evidence>
<evidence type="ECO:0000313" key="8">
    <source>
        <dbReference type="EMBL" id="GKT13958.1"/>
    </source>
</evidence>
<dbReference type="PANTHER" id="PTHR12547">
    <property type="entry name" value="CCCH ZINC FINGER/TIS11-RELATED"/>
    <property type="match status" value="1"/>
</dbReference>
<feature type="compositionally biased region" description="Basic and acidic residues" evidence="6">
    <location>
        <begin position="28"/>
        <end position="38"/>
    </location>
</feature>
<name>A0ABQ5JRN9_9EUKA</name>
<protein>
    <recommendedName>
        <fullName evidence="7">C3H1-type domain-containing protein</fullName>
    </recommendedName>
</protein>
<keyword evidence="2" id="KW-0677">Repeat</keyword>
<dbReference type="Pfam" id="PF00642">
    <property type="entry name" value="zf-CCCH"/>
    <property type="match status" value="1"/>
</dbReference>
<keyword evidence="1 5" id="KW-0479">Metal-binding</keyword>
<keyword evidence="3 5" id="KW-0863">Zinc-finger</keyword>
<keyword evidence="9" id="KW-1185">Reference proteome</keyword>
<dbReference type="EMBL" id="BQXS01011554">
    <property type="protein sequence ID" value="GKT13958.1"/>
    <property type="molecule type" value="Genomic_DNA"/>
</dbReference>
<evidence type="ECO:0000256" key="3">
    <source>
        <dbReference type="ARBA" id="ARBA00022771"/>
    </source>
</evidence>
<dbReference type="InterPro" id="IPR000571">
    <property type="entry name" value="Znf_CCCH"/>
</dbReference>